<dbReference type="PANTHER" id="PTHR10000">
    <property type="entry name" value="PHOSPHOSERINE PHOSPHATASE"/>
    <property type="match status" value="1"/>
</dbReference>
<dbReference type="Pfam" id="PF08282">
    <property type="entry name" value="Hydrolase_3"/>
    <property type="match status" value="1"/>
</dbReference>
<proteinExistence type="predicted"/>
<gene>
    <name evidence="1" type="primary">cof</name>
    <name evidence="1" type="ORF">AULFYP135_00874</name>
</gene>
<dbReference type="GO" id="GO:0016791">
    <property type="term" value="F:phosphatase activity"/>
    <property type="evidence" value="ECO:0007669"/>
    <property type="project" value="TreeGrafter"/>
</dbReference>
<dbReference type="Gene3D" id="3.40.50.1000">
    <property type="entry name" value="HAD superfamily/HAD-like"/>
    <property type="match status" value="1"/>
</dbReference>
<organism evidence="1">
    <name type="scientific">uncultured Anaerotruncus sp</name>
    <dbReference type="NCBI Taxonomy" id="905011"/>
    <lineage>
        <taxon>Bacteria</taxon>
        <taxon>Bacillati</taxon>
        <taxon>Bacillota</taxon>
        <taxon>Clostridia</taxon>
        <taxon>Eubacteriales</taxon>
        <taxon>Oscillospiraceae</taxon>
        <taxon>Anaerotruncus</taxon>
        <taxon>environmental samples</taxon>
    </lineage>
</organism>
<accession>A0A6N2SHE1</accession>
<name>A0A6N2SHE1_9FIRM</name>
<dbReference type="GO" id="GO:0000287">
    <property type="term" value="F:magnesium ion binding"/>
    <property type="evidence" value="ECO:0007669"/>
    <property type="project" value="TreeGrafter"/>
</dbReference>
<dbReference type="InterPro" id="IPR036412">
    <property type="entry name" value="HAD-like_sf"/>
</dbReference>
<dbReference type="EMBL" id="CACRSL010000003">
    <property type="protein sequence ID" value="VYS91075.1"/>
    <property type="molecule type" value="Genomic_DNA"/>
</dbReference>
<dbReference type="SUPFAM" id="SSF56784">
    <property type="entry name" value="HAD-like"/>
    <property type="match status" value="1"/>
</dbReference>
<keyword evidence="1" id="KW-0378">Hydrolase</keyword>
<dbReference type="EC" id="3.6.1.-" evidence="1"/>
<reference evidence="1" key="1">
    <citation type="submission" date="2019-11" db="EMBL/GenBank/DDBJ databases">
        <authorList>
            <person name="Feng L."/>
        </authorList>
    </citation>
    <scope>NUCLEOTIDE SEQUENCE</scope>
    <source>
        <strain evidence="1">AundefinedLFYP135</strain>
    </source>
</reference>
<dbReference type="InterPro" id="IPR023214">
    <property type="entry name" value="HAD_sf"/>
</dbReference>
<dbReference type="Gene3D" id="3.30.1240.10">
    <property type="match status" value="1"/>
</dbReference>
<dbReference type="AlphaFoldDB" id="A0A6N2SHE1"/>
<dbReference type="GO" id="GO:0005829">
    <property type="term" value="C:cytosol"/>
    <property type="evidence" value="ECO:0007669"/>
    <property type="project" value="TreeGrafter"/>
</dbReference>
<protein>
    <submittedName>
        <fullName evidence="1">HMP-PP phosphatase</fullName>
        <ecNumber evidence="1">3.6.1.-</ecNumber>
    </submittedName>
</protein>
<evidence type="ECO:0000313" key="1">
    <source>
        <dbReference type="EMBL" id="VYS91075.1"/>
    </source>
</evidence>
<dbReference type="NCBIfam" id="TIGR01484">
    <property type="entry name" value="HAD-SF-IIB"/>
    <property type="match status" value="1"/>
</dbReference>
<sequence length="271" mass="30404">MIQTLSDIYLYSDIDGTLGIAGLGIPQRNRQAIARFVEKGGHFALCTGRGITNIKPFVEGLPINADSVIGNGCAVYSFAEDRAHSVTYIPPQGEDYLREILSQHREFGVLLINEEGYFILKEEGRPDQCFSREFPRRTLEELQGPYYKFLFVVPEEDAQQVYEELKSRPYPGVDFVRSALTSIEMLPHGVSKASAFLKLCKEQNIPIENTVFIGDFYNDREMFLSAGFPTCVGTTPEDLKPLCKMVLGPCMDGAVADLIQWLEERYPPAKA</sequence>
<dbReference type="PANTHER" id="PTHR10000:SF8">
    <property type="entry name" value="HAD SUPERFAMILY HYDROLASE-LIKE, TYPE 3"/>
    <property type="match status" value="1"/>
</dbReference>
<dbReference type="InterPro" id="IPR006379">
    <property type="entry name" value="HAD-SF_hydro_IIB"/>
</dbReference>